<evidence type="ECO:0000256" key="5">
    <source>
        <dbReference type="SAM" id="MobiDB-lite"/>
    </source>
</evidence>
<name>A0ABY8TEU7_9HYPH</name>
<dbReference type="Gene3D" id="1.10.10.10">
    <property type="entry name" value="Winged helix-like DNA-binding domain superfamily/Winged helix DNA-binding domain"/>
    <property type="match status" value="1"/>
</dbReference>
<dbReference type="Pfam" id="PF00126">
    <property type="entry name" value="HTH_1"/>
    <property type="match status" value="1"/>
</dbReference>
<evidence type="ECO:0000313" key="7">
    <source>
        <dbReference type="EMBL" id="WHS96434.1"/>
    </source>
</evidence>
<dbReference type="PANTHER" id="PTHR30537:SF3">
    <property type="entry name" value="TRANSCRIPTIONAL REGULATORY PROTEIN"/>
    <property type="match status" value="1"/>
</dbReference>
<keyword evidence="4" id="KW-0804">Transcription</keyword>
<feature type="region of interest" description="Disordered" evidence="5">
    <location>
        <begin position="1"/>
        <end position="25"/>
    </location>
</feature>
<sequence length="325" mass="35440">MSNLLSMRRASVKSDHKKIANKPPSDYKKFMSKNVDWDDQRAFLAVMETGSLSAAARRMGLSQPTVRARIEGLEAALGTALFTRSVHGLVPTPTAEAMATPARAMAHASEAMLRAASADSATAAGRVRLSVSEFVGIEVLPPMLRSLRDKHPQLTVEFELSNARADLLDQQVDVAVRMHPPEQSALVAKKVPLIPLGLFAHRDYLAVYGRPATKAEVRDHLFIGPDRNRGDLAVAAQIAGSVPVSWIARTDSHPAQLALARAGLGIAVAQIPAAARYPELERVLPDVELPQLPTWIVTHENLRRLPRVAALFDHLVEAFESYGRR</sequence>
<evidence type="ECO:0000256" key="2">
    <source>
        <dbReference type="ARBA" id="ARBA00023015"/>
    </source>
</evidence>
<dbReference type="InterPro" id="IPR036390">
    <property type="entry name" value="WH_DNA-bd_sf"/>
</dbReference>
<dbReference type="InterPro" id="IPR058163">
    <property type="entry name" value="LysR-type_TF_proteobact-type"/>
</dbReference>
<reference evidence="7 8" key="1">
    <citation type="submission" date="2023-03" db="EMBL/GenBank/DDBJ databases">
        <authorList>
            <person name="Menendez E."/>
            <person name="Kaur S."/>
            <person name="Flores-Felix J.D."/>
            <person name="diCenzo G.C."/>
            <person name="Peix A."/>
            <person name="Velazquez E."/>
        </authorList>
    </citation>
    <scope>NUCLEOTIDE SEQUENCE [LARGE SCALE GENOMIC DNA]</scope>
    <source>
        <strain evidence="7 8">CCBAU 71714</strain>
        <plasmid evidence="7 8">pSkuCCBAU71714a</plasmid>
    </source>
</reference>
<dbReference type="SUPFAM" id="SSF46785">
    <property type="entry name" value="Winged helix' DNA-binding domain"/>
    <property type="match status" value="1"/>
</dbReference>
<proteinExistence type="inferred from homology"/>
<feature type="domain" description="HTH lysR-type" evidence="6">
    <location>
        <begin position="35"/>
        <end position="92"/>
    </location>
</feature>
<evidence type="ECO:0000256" key="3">
    <source>
        <dbReference type="ARBA" id="ARBA00023125"/>
    </source>
</evidence>
<comment type="similarity">
    <text evidence="1">Belongs to the LysR transcriptional regulatory family.</text>
</comment>
<dbReference type="Gene3D" id="3.40.190.290">
    <property type="match status" value="1"/>
</dbReference>
<evidence type="ECO:0000256" key="4">
    <source>
        <dbReference type="ARBA" id="ARBA00023163"/>
    </source>
</evidence>
<dbReference type="InterPro" id="IPR005119">
    <property type="entry name" value="LysR_subst-bd"/>
</dbReference>
<dbReference type="EMBL" id="CP120366">
    <property type="protein sequence ID" value="WHS96434.1"/>
    <property type="molecule type" value="Genomic_DNA"/>
</dbReference>
<dbReference type="InterPro" id="IPR000847">
    <property type="entry name" value="LysR_HTH_N"/>
</dbReference>
<geneLocation type="plasmid" evidence="7 8">
    <name>pSkuCCBAU71714a</name>
</geneLocation>
<keyword evidence="3" id="KW-0238">DNA-binding</keyword>
<dbReference type="Pfam" id="PF03466">
    <property type="entry name" value="LysR_substrate"/>
    <property type="match status" value="1"/>
</dbReference>
<accession>A0ABY8TEU7</accession>
<protein>
    <submittedName>
        <fullName evidence="7">LysR family transcriptional regulator</fullName>
    </submittedName>
</protein>
<keyword evidence="8" id="KW-1185">Reference proteome</keyword>
<dbReference type="Proteomes" id="UP001233264">
    <property type="component" value="Plasmid pSkuCCBAU71714a"/>
</dbReference>
<dbReference type="InterPro" id="IPR036388">
    <property type="entry name" value="WH-like_DNA-bd_sf"/>
</dbReference>
<keyword evidence="7" id="KW-0614">Plasmid</keyword>
<evidence type="ECO:0000256" key="1">
    <source>
        <dbReference type="ARBA" id="ARBA00009437"/>
    </source>
</evidence>
<evidence type="ECO:0000259" key="6">
    <source>
        <dbReference type="PROSITE" id="PS50931"/>
    </source>
</evidence>
<dbReference type="PRINTS" id="PR00039">
    <property type="entry name" value="HTHLYSR"/>
</dbReference>
<dbReference type="SUPFAM" id="SSF53850">
    <property type="entry name" value="Periplasmic binding protein-like II"/>
    <property type="match status" value="1"/>
</dbReference>
<organism evidence="7 8">
    <name type="scientific">Sinorhizobium kummerowiae</name>
    <dbReference type="NCBI Taxonomy" id="158892"/>
    <lineage>
        <taxon>Bacteria</taxon>
        <taxon>Pseudomonadati</taxon>
        <taxon>Pseudomonadota</taxon>
        <taxon>Alphaproteobacteria</taxon>
        <taxon>Hyphomicrobiales</taxon>
        <taxon>Rhizobiaceae</taxon>
        <taxon>Sinorhizobium/Ensifer group</taxon>
        <taxon>Sinorhizobium</taxon>
    </lineage>
</organism>
<dbReference type="PANTHER" id="PTHR30537">
    <property type="entry name" value="HTH-TYPE TRANSCRIPTIONAL REGULATOR"/>
    <property type="match status" value="1"/>
</dbReference>
<evidence type="ECO:0000313" key="8">
    <source>
        <dbReference type="Proteomes" id="UP001233264"/>
    </source>
</evidence>
<keyword evidence="2" id="KW-0805">Transcription regulation</keyword>
<gene>
    <name evidence="7" type="ORF">PZL22_005312</name>
</gene>
<dbReference type="PROSITE" id="PS50931">
    <property type="entry name" value="HTH_LYSR"/>
    <property type="match status" value="1"/>
</dbReference>